<dbReference type="InterPro" id="IPR004314">
    <property type="entry name" value="Neprosin"/>
</dbReference>
<organism evidence="3 4">
    <name type="scientific">Kalanchoe fedtschenkoi</name>
    <name type="common">Lavender scallops</name>
    <name type="synonym">South American air plant</name>
    <dbReference type="NCBI Taxonomy" id="63787"/>
    <lineage>
        <taxon>Eukaryota</taxon>
        <taxon>Viridiplantae</taxon>
        <taxon>Streptophyta</taxon>
        <taxon>Embryophyta</taxon>
        <taxon>Tracheophyta</taxon>
        <taxon>Spermatophyta</taxon>
        <taxon>Magnoliopsida</taxon>
        <taxon>eudicotyledons</taxon>
        <taxon>Gunneridae</taxon>
        <taxon>Pentapetalae</taxon>
        <taxon>Saxifragales</taxon>
        <taxon>Crassulaceae</taxon>
        <taxon>Kalanchoe</taxon>
    </lineage>
</organism>
<dbReference type="Proteomes" id="UP000594263">
    <property type="component" value="Unplaced"/>
</dbReference>
<dbReference type="PANTHER" id="PTHR31589:SF110">
    <property type="entry name" value="PROTEIN, PUTATIVE (DUF239)-RELATED"/>
    <property type="match status" value="1"/>
</dbReference>
<dbReference type="OMA" id="ANNHEYA"/>
<name>A0A7N0VM62_KALFE</name>
<evidence type="ECO:0000259" key="2">
    <source>
        <dbReference type="PROSITE" id="PS52045"/>
    </source>
</evidence>
<dbReference type="InterPro" id="IPR053168">
    <property type="entry name" value="Glutamic_endopeptidase"/>
</dbReference>
<evidence type="ECO:0000313" key="3">
    <source>
        <dbReference type="EnsemblPlants" id="Kaladp1129s0003.1.v1.1"/>
    </source>
</evidence>
<feature type="domain" description="Neprosin PEP catalytic" evidence="2">
    <location>
        <begin position="81"/>
        <end position="324"/>
    </location>
</feature>
<evidence type="ECO:0000256" key="1">
    <source>
        <dbReference type="SAM" id="MobiDB-lite"/>
    </source>
</evidence>
<protein>
    <recommendedName>
        <fullName evidence="2">Neprosin PEP catalytic domain-containing protein</fullName>
    </recommendedName>
</protein>
<dbReference type="Gene3D" id="3.90.1320.10">
    <property type="entry name" value="Outer-capsid protein sigma 3, large lobe"/>
    <property type="match status" value="1"/>
</dbReference>
<dbReference type="PROSITE" id="PS52045">
    <property type="entry name" value="NEPROSIN_PEP_CD"/>
    <property type="match status" value="1"/>
</dbReference>
<keyword evidence="4" id="KW-1185">Reference proteome</keyword>
<feature type="region of interest" description="Disordered" evidence="1">
    <location>
        <begin position="1"/>
        <end position="29"/>
    </location>
</feature>
<dbReference type="Pfam" id="PF03080">
    <property type="entry name" value="Neprosin"/>
    <property type="match status" value="1"/>
</dbReference>
<dbReference type="Gramene" id="Kaladp1129s0003.1.v1.1">
    <property type="protein sequence ID" value="Kaladp1129s0003.1.v1.1"/>
    <property type="gene ID" value="Kaladp1129s0003.v1.1"/>
</dbReference>
<dbReference type="EnsemblPlants" id="Kaladp1129s0003.1.v1.1">
    <property type="protein sequence ID" value="Kaladp1129s0003.1.v1.1"/>
    <property type="gene ID" value="Kaladp1129s0003.v1.1"/>
</dbReference>
<reference evidence="3" key="1">
    <citation type="submission" date="2021-01" db="UniProtKB">
        <authorList>
            <consortium name="EnsemblPlants"/>
        </authorList>
    </citation>
    <scope>IDENTIFICATION</scope>
</reference>
<proteinExistence type="predicted"/>
<evidence type="ECO:0000313" key="4">
    <source>
        <dbReference type="Proteomes" id="UP000594263"/>
    </source>
</evidence>
<dbReference type="PANTHER" id="PTHR31589">
    <property type="entry name" value="PROTEIN, PUTATIVE (DUF239)-RELATED-RELATED"/>
    <property type="match status" value="1"/>
</dbReference>
<sequence>MPCNGGTQVAVPDPFDSGRKKLDGSNKPATIQTWQKAGECPEGTVPMMRSDKENHDSYALGRMKRFPPMGVNDTYAIDEVVRRDAGHQYAVVKTQKGAYYGGGAAFNIWQPNVEQRYEYSLAQMWLVSEEDGGLTNTMEVGWHVFPTLHNEDKNPRIFIYWTSDDYSKTGCYNLECVGFVLVGRKVVIGGAISPSIRDSAQTSLSLSIQKSASTGNWWLHVADEIVGYWPSSIFTGALHDHAELIQWGGEIIDFGRGGRHTATEMGSGHFPFEGVNRAAYVELVQVVDKPGGALVDAGTLTSRITNSKCYDLKINEYGKLYIGE</sequence>
<dbReference type="AlphaFoldDB" id="A0A7N0VM62"/>
<accession>A0A7N0VM62</accession>